<keyword evidence="8" id="KW-1185">Reference proteome</keyword>
<reference evidence="7" key="1">
    <citation type="submission" date="2020-03" db="EMBL/GenBank/DDBJ databases">
        <authorList>
            <person name="Weist P."/>
        </authorList>
    </citation>
    <scope>NUCLEOTIDE SEQUENCE</scope>
</reference>
<dbReference type="InterPro" id="IPR012988">
    <property type="entry name" value="Ribosomal_uL30_N_euk"/>
</dbReference>
<evidence type="ECO:0000259" key="6">
    <source>
        <dbReference type="Pfam" id="PF08079"/>
    </source>
</evidence>
<evidence type="ECO:0008006" key="9">
    <source>
        <dbReference type="Google" id="ProtNLM"/>
    </source>
</evidence>
<evidence type="ECO:0000256" key="1">
    <source>
        <dbReference type="ARBA" id="ARBA00007594"/>
    </source>
</evidence>
<evidence type="ECO:0000256" key="3">
    <source>
        <dbReference type="ARBA" id="ARBA00023274"/>
    </source>
</evidence>
<dbReference type="InterPro" id="IPR018038">
    <property type="entry name" value="Ribosomal_uL30_CS"/>
</dbReference>
<sequence>MADAEKKVPAVPESLVKRRKAFATMKAMRVKKMLAEKKARKVTRKLIYKRAEKYHKEYRSMFRREVRLGRTARKVGNYYVPAEPKLAFVMRIRGINGVSPKVRKVLQLLRLRQIFNGVFVKLNKASINMLRIAEPYIAWGYPNLKSVRELIYKRGHGRMRKQRIALTDNALVEKALGKYEDHTLCGGRRRRQQGGSNQQNDQEDELKMWFSKDSLYNKNVEKIQFMMTFQVNSSLPTTEALAALRGSSSCGPDVSAGHLAYRSLGMGAGGGRAAFRQKLHMRRTLPVTQPLSKCVDEESFIGGLMFGGSPNMTKESENNDPEDVCGRHFLFDNKCARFERTRSVIPPLLRDYHRPGTLHPLSLSKELSHSHAGPPFTLGYPERYELNPSPAILLPSTLFLNGRNPFSVENCKLSRPKVNYPSYNNILTVRDNHTSQSFPDPVVGASRSFIQRISELSSLEAESARQEKLKKMRKLRKPPS</sequence>
<dbReference type="GO" id="GO:0003723">
    <property type="term" value="F:RNA binding"/>
    <property type="evidence" value="ECO:0007669"/>
    <property type="project" value="TreeGrafter"/>
</dbReference>
<dbReference type="GO" id="GO:0022625">
    <property type="term" value="C:cytosolic large ribosomal subunit"/>
    <property type="evidence" value="ECO:0007669"/>
    <property type="project" value="TreeGrafter"/>
</dbReference>
<dbReference type="InterPro" id="IPR039699">
    <property type="entry name" value="Ribosomal_uL30"/>
</dbReference>
<dbReference type="EMBL" id="CADEAL010004101">
    <property type="protein sequence ID" value="CAB1451754.1"/>
    <property type="molecule type" value="Genomic_DNA"/>
</dbReference>
<evidence type="ECO:0000259" key="5">
    <source>
        <dbReference type="Pfam" id="PF00327"/>
    </source>
</evidence>
<dbReference type="SUPFAM" id="SSF55129">
    <property type="entry name" value="Ribosomal protein L30p/L7e"/>
    <property type="match status" value="1"/>
</dbReference>
<feature type="region of interest" description="Disordered" evidence="4">
    <location>
        <begin position="461"/>
        <end position="480"/>
    </location>
</feature>
<dbReference type="Pfam" id="PF00327">
    <property type="entry name" value="Ribosomal_L30"/>
    <property type="match status" value="1"/>
</dbReference>
<dbReference type="FunFam" id="3.30.1390.20:FF:000003">
    <property type="entry name" value="60S ribosomal protein L7"/>
    <property type="match status" value="1"/>
</dbReference>
<keyword evidence="2" id="KW-0689">Ribosomal protein</keyword>
<dbReference type="PANTHER" id="PTHR11524">
    <property type="entry name" value="60S RIBOSOMAL PROTEIN L7"/>
    <property type="match status" value="1"/>
</dbReference>
<dbReference type="GO" id="GO:0003735">
    <property type="term" value="F:structural constituent of ribosome"/>
    <property type="evidence" value="ECO:0007669"/>
    <property type="project" value="TreeGrafter"/>
</dbReference>
<dbReference type="PROSITE" id="PS00634">
    <property type="entry name" value="RIBOSOMAL_L30"/>
    <property type="match status" value="1"/>
</dbReference>
<dbReference type="Pfam" id="PF08079">
    <property type="entry name" value="Ribosomal_L30_N"/>
    <property type="match status" value="1"/>
</dbReference>
<dbReference type="GO" id="GO:0000463">
    <property type="term" value="P:maturation of LSU-rRNA from tricistronic rRNA transcript (SSU-rRNA, 5.8S rRNA, LSU-rRNA)"/>
    <property type="evidence" value="ECO:0007669"/>
    <property type="project" value="TreeGrafter"/>
</dbReference>
<dbReference type="InterPro" id="IPR035808">
    <property type="entry name" value="Ribosomal_uL30_euk_arc"/>
</dbReference>
<organism evidence="7 8">
    <name type="scientific">Pleuronectes platessa</name>
    <name type="common">European plaice</name>
    <dbReference type="NCBI Taxonomy" id="8262"/>
    <lineage>
        <taxon>Eukaryota</taxon>
        <taxon>Metazoa</taxon>
        <taxon>Chordata</taxon>
        <taxon>Craniata</taxon>
        <taxon>Vertebrata</taxon>
        <taxon>Euteleostomi</taxon>
        <taxon>Actinopterygii</taxon>
        <taxon>Neopterygii</taxon>
        <taxon>Teleostei</taxon>
        <taxon>Neoteleostei</taxon>
        <taxon>Acanthomorphata</taxon>
        <taxon>Carangaria</taxon>
        <taxon>Pleuronectiformes</taxon>
        <taxon>Pleuronectoidei</taxon>
        <taxon>Pleuronectidae</taxon>
        <taxon>Pleuronectes</taxon>
    </lineage>
</organism>
<dbReference type="CDD" id="cd01657">
    <property type="entry name" value="Ribosomal_L7_archeal_euk"/>
    <property type="match status" value="1"/>
</dbReference>
<evidence type="ECO:0000256" key="4">
    <source>
        <dbReference type="SAM" id="MobiDB-lite"/>
    </source>
</evidence>
<evidence type="ECO:0000256" key="2">
    <source>
        <dbReference type="ARBA" id="ARBA00022980"/>
    </source>
</evidence>
<dbReference type="InterPro" id="IPR036919">
    <property type="entry name" value="Ribo_uL30_ferredoxin-like_sf"/>
</dbReference>
<dbReference type="AlphaFoldDB" id="A0A9N7Z7P7"/>
<dbReference type="Proteomes" id="UP001153269">
    <property type="component" value="Unassembled WGS sequence"/>
</dbReference>
<feature type="domain" description="Large ribosomal subunit protein uL30-like ferredoxin-like fold" evidence="5">
    <location>
        <begin position="87"/>
        <end position="137"/>
    </location>
</feature>
<accession>A0A9N7Z7P7</accession>
<evidence type="ECO:0000313" key="8">
    <source>
        <dbReference type="Proteomes" id="UP001153269"/>
    </source>
</evidence>
<protein>
    <recommendedName>
        <fullName evidence="9">Ribosomal protein L7</fullName>
    </recommendedName>
</protein>
<comment type="caution">
    <text evidence="7">The sequence shown here is derived from an EMBL/GenBank/DDBJ whole genome shotgun (WGS) entry which is preliminary data.</text>
</comment>
<keyword evidence="3" id="KW-0687">Ribonucleoprotein</keyword>
<feature type="region of interest" description="Disordered" evidence="4">
    <location>
        <begin position="184"/>
        <end position="203"/>
    </location>
</feature>
<dbReference type="PANTHER" id="PTHR11524:SF12">
    <property type="entry name" value="LARGE RIBOSOMAL SUBUNIT PROTEIN UL30"/>
    <property type="match status" value="1"/>
</dbReference>
<dbReference type="Gene3D" id="3.30.1390.20">
    <property type="entry name" value="Ribosomal protein L30, ferredoxin-like fold domain"/>
    <property type="match status" value="1"/>
</dbReference>
<name>A0A9N7Z7P7_PLEPL</name>
<proteinExistence type="inferred from homology"/>
<dbReference type="InterPro" id="IPR016082">
    <property type="entry name" value="Ribosomal_uL30_ferredoxin-like"/>
</dbReference>
<gene>
    <name evidence="7" type="ORF">PLEPLA_LOCUS39480</name>
</gene>
<evidence type="ECO:0000313" key="7">
    <source>
        <dbReference type="EMBL" id="CAB1451754.1"/>
    </source>
</evidence>
<comment type="similarity">
    <text evidence="1">Belongs to the universal ribosomal protein uL30 family.</text>
</comment>
<feature type="domain" description="Large ribosomal subunit protein uL30 N-terminal eukaryotes" evidence="6">
    <location>
        <begin position="11"/>
        <end position="82"/>
    </location>
</feature>
<feature type="compositionally biased region" description="Basic residues" evidence="4">
    <location>
        <begin position="470"/>
        <end position="480"/>
    </location>
</feature>